<keyword evidence="2" id="KW-1185">Reference proteome</keyword>
<organism evidence="1 2">
    <name type="scientific">Rhododendron molle</name>
    <name type="common">Chinese azalea</name>
    <name type="synonym">Azalea mollis</name>
    <dbReference type="NCBI Taxonomy" id="49168"/>
    <lineage>
        <taxon>Eukaryota</taxon>
        <taxon>Viridiplantae</taxon>
        <taxon>Streptophyta</taxon>
        <taxon>Embryophyta</taxon>
        <taxon>Tracheophyta</taxon>
        <taxon>Spermatophyta</taxon>
        <taxon>Magnoliopsida</taxon>
        <taxon>eudicotyledons</taxon>
        <taxon>Gunneridae</taxon>
        <taxon>Pentapetalae</taxon>
        <taxon>asterids</taxon>
        <taxon>Ericales</taxon>
        <taxon>Ericaceae</taxon>
        <taxon>Ericoideae</taxon>
        <taxon>Rhodoreae</taxon>
        <taxon>Rhododendron</taxon>
    </lineage>
</organism>
<proteinExistence type="predicted"/>
<reference evidence="1" key="1">
    <citation type="submission" date="2022-02" db="EMBL/GenBank/DDBJ databases">
        <title>Plant Genome Project.</title>
        <authorList>
            <person name="Zhang R.-G."/>
        </authorList>
    </citation>
    <scope>NUCLEOTIDE SEQUENCE</scope>
    <source>
        <strain evidence="1">AT1</strain>
    </source>
</reference>
<dbReference type="EMBL" id="CM046397">
    <property type="protein sequence ID" value="KAI8535467.1"/>
    <property type="molecule type" value="Genomic_DNA"/>
</dbReference>
<evidence type="ECO:0000313" key="2">
    <source>
        <dbReference type="Proteomes" id="UP001062846"/>
    </source>
</evidence>
<dbReference type="Proteomes" id="UP001062846">
    <property type="component" value="Chromosome 10"/>
</dbReference>
<gene>
    <name evidence="1" type="ORF">RHMOL_Rhmol10G0176600</name>
</gene>
<name>A0ACC0M4L4_RHOML</name>
<sequence length="94" mass="10670">MEKKRGGSACGEGADPVDLRFVIPCLEETVITVRSPLNAEQKMNTLESMVKYGKNLKKMTIRILDMKSSHSSVDDFFQEICKFRCLNRKIVSVE</sequence>
<protein>
    <submittedName>
        <fullName evidence="1">Uncharacterized protein</fullName>
    </submittedName>
</protein>
<accession>A0ACC0M4L4</accession>
<evidence type="ECO:0000313" key="1">
    <source>
        <dbReference type="EMBL" id="KAI8535467.1"/>
    </source>
</evidence>
<comment type="caution">
    <text evidence="1">The sequence shown here is derived from an EMBL/GenBank/DDBJ whole genome shotgun (WGS) entry which is preliminary data.</text>
</comment>